<accession>A0A0D2JUI0</accession>
<reference evidence="2 3" key="1">
    <citation type="journal article" date="2013" name="BMC Genomics">
        <title>Reconstruction of the lipid metabolism for the microalga Monoraphidium neglectum from its genome sequence reveals characteristics suitable for biofuel production.</title>
        <authorList>
            <person name="Bogen C."/>
            <person name="Al-Dilaimi A."/>
            <person name="Albersmeier A."/>
            <person name="Wichmann J."/>
            <person name="Grundmann M."/>
            <person name="Rupp O."/>
            <person name="Lauersen K.J."/>
            <person name="Blifernez-Klassen O."/>
            <person name="Kalinowski J."/>
            <person name="Goesmann A."/>
            <person name="Mussgnug J.H."/>
            <person name="Kruse O."/>
        </authorList>
    </citation>
    <scope>NUCLEOTIDE SEQUENCE [LARGE SCALE GENOMIC DNA]</scope>
    <source>
        <strain evidence="2 3">SAG 48.87</strain>
    </source>
</reference>
<gene>
    <name evidence="2" type="ORF">MNEG_5437</name>
</gene>
<dbReference type="KEGG" id="mng:MNEG_5437"/>
<feature type="domain" description="Rhamnogalacturonase A/B/Epimerase-like pectate lyase" evidence="1">
    <location>
        <begin position="189"/>
        <end position="259"/>
    </location>
</feature>
<dbReference type="RefSeq" id="XP_013901537.1">
    <property type="nucleotide sequence ID" value="XM_014046083.1"/>
</dbReference>
<dbReference type="Gene3D" id="2.160.20.10">
    <property type="entry name" value="Single-stranded right-handed beta-helix, Pectin lyase-like"/>
    <property type="match status" value="1"/>
</dbReference>
<dbReference type="OrthoDB" id="511078at2759"/>
<proteinExistence type="predicted"/>
<dbReference type="InterPro" id="IPR011050">
    <property type="entry name" value="Pectin_lyase_fold/virulence"/>
</dbReference>
<name>A0A0D2JUI0_9CHLO</name>
<evidence type="ECO:0000313" key="3">
    <source>
        <dbReference type="Proteomes" id="UP000054498"/>
    </source>
</evidence>
<dbReference type="Proteomes" id="UP000054498">
    <property type="component" value="Unassembled WGS sequence"/>
</dbReference>
<dbReference type="Pfam" id="PF12708">
    <property type="entry name" value="Pect-lyase_RHGA_epim"/>
    <property type="match status" value="1"/>
</dbReference>
<keyword evidence="3" id="KW-1185">Reference proteome</keyword>
<dbReference type="InterPro" id="IPR024535">
    <property type="entry name" value="RHGA/B-epi-like_pectate_lyase"/>
</dbReference>
<dbReference type="GeneID" id="25738314"/>
<dbReference type="InterPro" id="IPR012334">
    <property type="entry name" value="Pectin_lyas_fold"/>
</dbReference>
<dbReference type="AlphaFoldDB" id="A0A0D2JUI0"/>
<organism evidence="2 3">
    <name type="scientific">Monoraphidium neglectum</name>
    <dbReference type="NCBI Taxonomy" id="145388"/>
    <lineage>
        <taxon>Eukaryota</taxon>
        <taxon>Viridiplantae</taxon>
        <taxon>Chlorophyta</taxon>
        <taxon>core chlorophytes</taxon>
        <taxon>Chlorophyceae</taxon>
        <taxon>CS clade</taxon>
        <taxon>Sphaeropleales</taxon>
        <taxon>Selenastraceae</taxon>
        <taxon>Monoraphidium</taxon>
    </lineage>
</organism>
<evidence type="ECO:0000313" key="2">
    <source>
        <dbReference type="EMBL" id="KIZ02518.1"/>
    </source>
</evidence>
<sequence length="430" mass="47256">MEFMYAAPYSNLYTNLRMGNASEPFGWVVRGQDASGYNTFWNLRSDTGKIALPPYTWAPRVTWVDVNGAAVSTVGPATGWDIETSGPVWPENLWLAQRTARKRPLTPVPPTRHYGPGYGCFSNGTKCCTKPTTGCPNCPSNPMIPSELFGCQGELWKATGRIGYEWSWAGYQQGSASIPWVPQVANLKTQFGAKGDGVTDDTAAMLKALDAVQSGVIFLPAGTYIMTAILNWRKPIVLRGEGRDLTKIKFPKSMTELYGNTWVEGKWVGTSQYSHGTGFMNIGGWDPTGRDFSKLSWVSAPAAQGDRILKIGCCASSLAVGQMVRLWMRDPGDGSLMSELHGGLADIAPEFKGYADPVRFLARIAAMGPDWIKLDRTLPVRVDLAWFPEIHRFMPMIDGSAGFEYLTVSFPWTTYPGHFKPPAAQTTPIR</sequence>
<protein>
    <submittedName>
        <fullName evidence="2">Cellulosome enzyme, dockerin type I</fullName>
    </submittedName>
</protein>
<dbReference type="EMBL" id="KK101029">
    <property type="protein sequence ID" value="KIZ02518.1"/>
    <property type="molecule type" value="Genomic_DNA"/>
</dbReference>
<dbReference type="SUPFAM" id="SSF51126">
    <property type="entry name" value="Pectin lyase-like"/>
    <property type="match status" value="1"/>
</dbReference>
<evidence type="ECO:0000259" key="1">
    <source>
        <dbReference type="Pfam" id="PF12708"/>
    </source>
</evidence>